<dbReference type="InterPro" id="IPR001087">
    <property type="entry name" value="GDSL"/>
</dbReference>
<accession>A0A8S9KIT5</accession>
<dbReference type="PANTHER" id="PTHR22835:SF507">
    <property type="entry name" value="GDSL-LIKE LIPASE_ACYLHYDROLASE SUPERFAMILY PROTEIN"/>
    <property type="match status" value="1"/>
</dbReference>
<keyword evidence="2" id="KW-0325">Glycoprotein</keyword>
<dbReference type="AlphaFoldDB" id="A0A8S9KIT5"/>
<organism evidence="3">
    <name type="scientific">Brassica cretica</name>
    <name type="common">Mustard</name>
    <dbReference type="NCBI Taxonomy" id="69181"/>
    <lineage>
        <taxon>Eukaryota</taxon>
        <taxon>Viridiplantae</taxon>
        <taxon>Streptophyta</taxon>
        <taxon>Embryophyta</taxon>
        <taxon>Tracheophyta</taxon>
        <taxon>Spermatophyta</taxon>
        <taxon>Magnoliopsida</taxon>
        <taxon>eudicotyledons</taxon>
        <taxon>Gunneridae</taxon>
        <taxon>Pentapetalae</taxon>
        <taxon>rosids</taxon>
        <taxon>malvids</taxon>
        <taxon>Brassicales</taxon>
        <taxon>Brassicaceae</taxon>
        <taxon>Brassiceae</taxon>
        <taxon>Brassica</taxon>
    </lineage>
</organism>
<comment type="similarity">
    <text evidence="1">Belongs to the 'GDSL' lipolytic enzyme family.</text>
</comment>
<protein>
    <recommendedName>
        <fullName evidence="4">Sinapine esterase</fullName>
    </recommendedName>
</protein>
<dbReference type="PANTHER" id="PTHR22835">
    <property type="entry name" value="ZINC FINGER FYVE DOMAIN CONTAINING PROTEIN"/>
    <property type="match status" value="1"/>
</dbReference>
<proteinExistence type="inferred from homology"/>
<dbReference type="EMBL" id="QGKY02000164">
    <property type="protein sequence ID" value="KAF2595200.1"/>
    <property type="molecule type" value="Genomic_DNA"/>
</dbReference>
<dbReference type="GO" id="GO:0016788">
    <property type="term" value="F:hydrolase activity, acting on ester bonds"/>
    <property type="evidence" value="ECO:0007669"/>
    <property type="project" value="InterPro"/>
</dbReference>
<dbReference type="InterPro" id="IPR036514">
    <property type="entry name" value="SGNH_hydro_sf"/>
</dbReference>
<evidence type="ECO:0008006" key="4">
    <source>
        <dbReference type="Google" id="ProtNLM"/>
    </source>
</evidence>
<name>A0A8S9KIT5_BRACR</name>
<evidence type="ECO:0000256" key="1">
    <source>
        <dbReference type="ARBA" id="ARBA00008668"/>
    </source>
</evidence>
<gene>
    <name evidence="3" type="ORF">F2Q70_00044267</name>
</gene>
<comment type="caution">
    <text evidence="3">The sequence shown here is derived from an EMBL/GenBank/DDBJ whole genome shotgun (WGS) entry which is preliminary data.</text>
</comment>
<evidence type="ECO:0000313" key="3">
    <source>
        <dbReference type="EMBL" id="KAF2595200.1"/>
    </source>
</evidence>
<evidence type="ECO:0000256" key="2">
    <source>
        <dbReference type="ARBA" id="ARBA00023180"/>
    </source>
</evidence>
<dbReference type="Pfam" id="PF00657">
    <property type="entry name" value="Lipase_GDSL"/>
    <property type="match status" value="1"/>
</dbReference>
<dbReference type="Gene3D" id="3.40.50.1110">
    <property type="entry name" value="SGNH hydrolase"/>
    <property type="match status" value="1"/>
</dbReference>
<reference evidence="3" key="1">
    <citation type="submission" date="2019-12" db="EMBL/GenBank/DDBJ databases">
        <title>Genome sequencing and annotation of Brassica cretica.</title>
        <authorList>
            <person name="Studholme D.J."/>
            <person name="Sarris P.F."/>
        </authorList>
    </citation>
    <scope>NUCLEOTIDE SEQUENCE</scope>
    <source>
        <strain evidence="3">PFS-102/07</strain>
        <tissue evidence="3">Leaf</tissue>
    </source>
</reference>
<sequence length="92" mass="10268">MKINSGFDRFGFIFAGSGFVDPLMACCGFGGRPNNYDRKATCGQPGSTICRDVTKAVVWDGVHYTEAANRFVVDAILSNRYTYPKISLNRFW</sequence>